<dbReference type="InterPro" id="IPR027417">
    <property type="entry name" value="P-loop_NTPase"/>
</dbReference>
<reference evidence="2" key="1">
    <citation type="journal article" date="2020" name="Phytopathology">
        <title>Genome Sequence Resources of Colletotrichum truncatum, C. plurivorum, C. musicola, and C. sojae: Four Species Pathogenic to Soybean (Glycine max).</title>
        <authorList>
            <person name="Rogerio F."/>
            <person name="Boufleur T.R."/>
            <person name="Ciampi-Guillardi M."/>
            <person name="Sukno S.A."/>
            <person name="Thon M.R."/>
            <person name="Massola Junior N.S."/>
            <person name="Baroncelli R."/>
        </authorList>
    </citation>
    <scope>NUCLEOTIDE SEQUENCE</scope>
    <source>
        <strain evidence="2">LFN00145</strain>
    </source>
</reference>
<keyword evidence="3" id="KW-1185">Reference proteome</keyword>
<evidence type="ECO:0000313" key="2">
    <source>
        <dbReference type="EMBL" id="KAF6827477.1"/>
    </source>
</evidence>
<dbReference type="InterPro" id="IPR003959">
    <property type="entry name" value="ATPase_AAA_core"/>
</dbReference>
<dbReference type="SMART" id="SM00382">
    <property type="entry name" value="AAA"/>
    <property type="match status" value="1"/>
</dbReference>
<dbReference type="CDD" id="cd19481">
    <property type="entry name" value="RecA-like_protease"/>
    <property type="match status" value="1"/>
</dbReference>
<dbReference type="Pfam" id="PF22942">
    <property type="entry name" value="DUF7025"/>
    <property type="match status" value="1"/>
</dbReference>
<dbReference type="GO" id="GO:0005524">
    <property type="term" value="F:ATP binding"/>
    <property type="evidence" value="ECO:0007669"/>
    <property type="project" value="InterPro"/>
</dbReference>
<feature type="domain" description="AAA+ ATPase" evidence="1">
    <location>
        <begin position="381"/>
        <end position="508"/>
    </location>
</feature>
<dbReference type="InterPro" id="IPR054289">
    <property type="entry name" value="DUF7025"/>
</dbReference>
<name>A0A8H6NBJ7_9PEZI</name>
<evidence type="ECO:0000259" key="1">
    <source>
        <dbReference type="SMART" id="SM00382"/>
    </source>
</evidence>
<sequence>MSYNKEKRRYEYRRTRLQKTDTYRFTKYVIVVRRQINKDGYPTGVKVDIRGPRLQKALLDLNKDTKGFGFEEDPPTIDTRVLFHSLAGLERLLAEAEKEPPVDKEKVFELRAGIQFIHEDFADTFASLRTLLPNNQINFENLWTLYPPNTIAWAADPFGHIQAYKVRLTHNAEDSNGIPCLFLNTDYIDYDGKNIGWVKNQVLKITCFFGVQDIWSLRVIPLNLGPDPKMFKEKLIKNGRLALRRHSRQLVEYEGSAMKQCGDGWIKFNPHGRVMLDPETWERLEPNNRAVPSLESLTRKEVEGDEGKLILVSTIAYGYSLGDKTWGKFSMSQTSDANWNDDAFKALVLDESVKEFVHDLVTEHKSGDKRAFDDVVRDKGRGLVGLLAGSPGVGKTLTAEAISEISRRPLYMISSGELGYLPTDIHKNLIRILELAEHWDAVVLLDEADCFLAARDNLDLARNATVSVFLREPEYYQGILILTTNRATTIDTAFQSRIHLSLQYPELDFAGRRTIWENFIKMAKRNTKLKLDIDEESLETLAELQLNGRQIKNSMSVAQAVALKRGKPLTLETVRTAMKLSQHAWLSEAER</sequence>
<dbReference type="Proteomes" id="UP000654918">
    <property type="component" value="Unassembled WGS sequence"/>
</dbReference>
<dbReference type="SUPFAM" id="SSF52540">
    <property type="entry name" value="P-loop containing nucleoside triphosphate hydrolases"/>
    <property type="match status" value="1"/>
</dbReference>
<comment type="caution">
    <text evidence="2">The sequence shown here is derived from an EMBL/GenBank/DDBJ whole genome shotgun (WGS) entry which is preliminary data.</text>
</comment>
<gene>
    <name evidence="2" type="ORF">CPLU01_09051</name>
</gene>
<dbReference type="PANTHER" id="PTHR46411">
    <property type="entry name" value="FAMILY ATPASE, PUTATIVE-RELATED"/>
    <property type="match status" value="1"/>
</dbReference>
<accession>A0A8H6NBJ7</accession>
<dbReference type="InterPro" id="IPR003593">
    <property type="entry name" value="AAA+_ATPase"/>
</dbReference>
<dbReference type="AlphaFoldDB" id="A0A8H6NBJ7"/>
<dbReference type="EMBL" id="WIGO01000137">
    <property type="protein sequence ID" value="KAF6827477.1"/>
    <property type="molecule type" value="Genomic_DNA"/>
</dbReference>
<proteinExistence type="predicted"/>
<evidence type="ECO:0000313" key="3">
    <source>
        <dbReference type="Proteomes" id="UP000654918"/>
    </source>
</evidence>
<organism evidence="2 3">
    <name type="scientific">Colletotrichum plurivorum</name>
    <dbReference type="NCBI Taxonomy" id="2175906"/>
    <lineage>
        <taxon>Eukaryota</taxon>
        <taxon>Fungi</taxon>
        <taxon>Dikarya</taxon>
        <taxon>Ascomycota</taxon>
        <taxon>Pezizomycotina</taxon>
        <taxon>Sordariomycetes</taxon>
        <taxon>Hypocreomycetidae</taxon>
        <taxon>Glomerellales</taxon>
        <taxon>Glomerellaceae</taxon>
        <taxon>Colletotrichum</taxon>
        <taxon>Colletotrichum orchidearum species complex</taxon>
    </lineage>
</organism>
<dbReference type="Pfam" id="PF00004">
    <property type="entry name" value="AAA"/>
    <property type="match status" value="1"/>
</dbReference>
<dbReference type="PANTHER" id="PTHR46411:SF2">
    <property type="entry name" value="AAA+ ATPASE DOMAIN-CONTAINING PROTEIN"/>
    <property type="match status" value="1"/>
</dbReference>
<dbReference type="Gene3D" id="3.40.50.300">
    <property type="entry name" value="P-loop containing nucleotide triphosphate hydrolases"/>
    <property type="match status" value="1"/>
</dbReference>
<dbReference type="GO" id="GO:0016887">
    <property type="term" value="F:ATP hydrolysis activity"/>
    <property type="evidence" value="ECO:0007669"/>
    <property type="project" value="InterPro"/>
</dbReference>
<protein>
    <submittedName>
        <fullName evidence="2">AAA family</fullName>
    </submittedName>
</protein>